<dbReference type="InterPro" id="IPR036638">
    <property type="entry name" value="HLH_DNA-bd_sf"/>
</dbReference>
<reference evidence="8" key="1">
    <citation type="journal article" date="2021" name="Mol. Ecol. Resour.">
        <title>Apolygus lucorum genome provides insights into omnivorousness and mesophyll feeding.</title>
        <authorList>
            <person name="Liu Y."/>
            <person name="Liu H."/>
            <person name="Wang H."/>
            <person name="Huang T."/>
            <person name="Liu B."/>
            <person name="Yang B."/>
            <person name="Yin L."/>
            <person name="Li B."/>
            <person name="Zhang Y."/>
            <person name="Zhang S."/>
            <person name="Jiang F."/>
            <person name="Zhang X."/>
            <person name="Ren Y."/>
            <person name="Wang B."/>
            <person name="Wang S."/>
            <person name="Lu Y."/>
            <person name="Wu K."/>
            <person name="Fan W."/>
            <person name="Wang G."/>
        </authorList>
    </citation>
    <scope>NUCLEOTIDE SEQUENCE</scope>
    <source>
        <strain evidence="8">12Hb</strain>
    </source>
</reference>
<keyword evidence="9" id="KW-1185">Reference proteome</keyword>
<protein>
    <submittedName>
        <fullName evidence="8">Uncharacterized protein</fullName>
    </submittedName>
</protein>
<keyword evidence="5" id="KW-0805">Transcription regulation</keyword>
<dbReference type="SMART" id="SM00353">
    <property type="entry name" value="HLH"/>
    <property type="match status" value="1"/>
</dbReference>
<dbReference type="FunFam" id="4.10.280.10:FF:000025">
    <property type="entry name" value="protein atonal homolog 7"/>
    <property type="match status" value="1"/>
</dbReference>
<evidence type="ECO:0000313" key="9">
    <source>
        <dbReference type="Proteomes" id="UP000466442"/>
    </source>
</evidence>
<evidence type="ECO:0000256" key="7">
    <source>
        <dbReference type="ARBA" id="ARBA00023242"/>
    </source>
</evidence>
<evidence type="ECO:0000256" key="1">
    <source>
        <dbReference type="ARBA" id="ARBA00004123"/>
    </source>
</evidence>
<evidence type="ECO:0000256" key="2">
    <source>
        <dbReference type="ARBA" id="ARBA00022473"/>
    </source>
</evidence>
<organism evidence="8 9">
    <name type="scientific">Apolygus lucorum</name>
    <name type="common">Small green plant bug</name>
    <name type="synonym">Lygocoris lucorum</name>
    <dbReference type="NCBI Taxonomy" id="248454"/>
    <lineage>
        <taxon>Eukaryota</taxon>
        <taxon>Metazoa</taxon>
        <taxon>Ecdysozoa</taxon>
        <taxon>Arthropoda</taxon>
        <taxon>Hexapoda</taxon>
        <taxon>Insecta</taxon>
        <taxon>Pterygota</taxon>
        <taxon>Neoptera</taxon>
        <taxon>Paraneoptera</taxon>
        <taxon>Hemiptera</taxon>
        <taxon>Heteroptera</taxon>
        <taxon>Panheteroptera</taxon>
        <taxon>Cimicomorpha</taxon>
        <taxon>Miridae</taxon>
        <taxon>Mirini</taxon>
        <taxon>Apolygus</taxon>
    </lineage>
</organism>
<keyword evidence="3" id="KW-0221">Differentiation</keyword>
<dbReference type="GO" id="GO:0016360">
    <property type="term" value="P:sensory organ precursor cell fate determination"/>
    <property type="evidence" value="ECO:0007669"/>
    <property type="project" value="UniProtKB-ARBA"/>
</dbReference>
<dbReference type="PANTHER" id="PTHR19290:SF162">
    <property type="entry name" value="TRANSCRIPTION FACTOR ATOH7"/>
    <property type="match status" value="1"/>
</dbReference>
<evidence type="ECO:0000256" key="6">
    <source>
        <dbReference type="ARBA" id="ARBA00023163"/>
    </source>
</evidence>
<dbReference type="Gene3D" id="4.10.280.10">
    <property type="entry name" value="Helix-loop-helix DNA-binding domain"/>
    <property type="match status" value="1"/>
</dbReference>
<dbReference type="GO" id="GO:0046982">
    <property type="term" value="F:protein heterodimerization activity"/>
    <property type="evidence" value="ECO:0007669"/>
    <property type="project" value="UniProtKB-ARBA"/>
</dbReference>
<dbReference type="GO" id="GO:0070888">
    <property type="term" value="F:E-box binding"/>
    <property type="evidence" value="ECO:0007669"/>
    <property type="project" value="TreeGrafter"/>
</dbReference>
<accession>A0A6A4JT72</accession>
<keyword evidence="6" id="KW-0804">Transcription</keyword>
<gene>
    <name evidence="8" type="ORF">GE061_016372</name>
</gene>
<evidence type="ECO:0000256" key="5">
    <source>
        <dbReference type="ARBA" id="ARBA00023015"/>
    </source>
</evidence>
<dbReference type="Pfam" id="PF00010">
    <property type="entry name" value="HLH"/>
    <property type="match status" value="1"/>
</dbReference>
<proteinExistence type="predicted"/>
<dbReference type="InterPro" id="IPR011598">
    <property type="entry name" value="bHLH_dom"/>
</dbReference>
<dbReference type="EMBL" id="WIXP02000007">
    <property type="protein sequence ID" value="KAF6207923.1"/>
    <property type="molecule type" value="Genomic_DNA"/>
</dbReference>
<dbReference type="OrthoDB" id="6161578at2759"/>
<dbReference type="InterPro" id="IPR050359">
    <property type="entry name" value="bHLH_transcription_factors"/>
</dbReference>
<dbReference type="GO" id="GO:0045944">
    <property type="term" value="P:positive regulation of transcription by RNA polymerase II"/>
    <property type="evidence" value="ECO:0007669"/>
    <property type="project" value="TreeGrafter"/>
</dbReference>
<dbReference type="GO" id="GO:0000981">
    <property type="term" value="F:DNA-binding transcription factor activity, RNA polymerase II-specific"/>
    <property type="evidence" value="ECO:0007669"/>
    <property type="project" value="TreeGrafter"/>
</dbReference>
<evidence type="ECO:0000313" key="8">
    <source>
        <dbReference type="EMBL" id="KAF6207923.1"/>
    </source>
</evidence>
<sequence length="245" mass="27805">MVPKKVLDCAQQLPLRFSTDARVRLRRSRGASYPVRRHTRRRRGAPKACPDRPAGVEPVTWCAPYPRATGNRDGGVRGPHISSIHSLSRYDLQVADPLILKGLSVLVKDLGKQHVRVVYQNLNNNNNYPDPWVEWEGKTYWEAAPVDHRDTPGPEAWSGSAGSSVIQRRRRDSVRAPSPTVMRRRRLAANARERRRMNGLNEAFDRLREVIPSIGADHKLSKFETLQMAQSYIAALCDLLERSSR</sequence>
<dbReference type="SUPFAM" id="SSF47459">
    <property type="entry name" value="HLH, helix-loop-helix DNA-binding domain"/>
    <property type="match status" value="1"/>
</dbReference>
<evidence type="ECO:0000256" key="4">
    <source>
        <dbReference type="ARBA" id="ARBA00022902"/>
    </source>
</evidence>
<dbReference type="PROSITE" id="PS50888">
    <property type="entry name" value="BHLH"/>
    <property type="match status" value="1"/>
</dbReference>
<dbReference type="Proteomes" id="UP000466442">
    <property type="component" value="Unassembled WGS sequence"/>
</dbReference>
<dbReference type="GO" id="GO:0061564">
    <property type="term" value="P:axon development"/>
    <property type="evidence" value="ECO:0007669"/>
    <property type="project" value="TreeGrafter"/>
</dbReference>
<name>A0A6A4JT72_APOLU</name>
<dbReference type="AlphaFoldDB" id="A0A6A4JT72"/>
<comment type="subcellular location">
    <subcellularLocation>
        <location evidence="1">Nucleus</location>
    </subcellularLocation>
</comment>
<dbReference type="PANTHER" id="PTHR19290">
    <property type="entry name" value="BASIC HELIX-LOOP-HELIX PROTEIN NEUROGENIN-RELATED"/>
    <property type="match status" value="1"/>
</dbReference>
<dbReference type="GO" id="GO:0005634">
    <property type="term" value="C:nucleus"/>
    <property type="evidence" value="ECO:0007669"/>
    <property type="project" value="UniProtKB-SubCell"/>
</dbReference>
<keyword evidence="2" id="KW-0217">Developmental protein</keyword>
<comment type="caution">
    <text evidence="8">The sequence shown here is derived from an EMBL/GenBank/DDBJ whole genome shotgun (WGS) entry which is preliminary data.</text>
</comment>
<keyword evidence="4" id="KW-0524">Neurogenesis</keyword>
<keyword evidence="7" id="KW-0539">Nucleus</keyword>
<evidence type="ECO:0000256" key="3">
    <source>
        <dbReference type="ARBA" id="ARBA00022782"/>
    </source>
</evidence>